<evidence type="ECO:0000256" key="1">
    <source>
        <dbReference type="ARBA" id="ARBA00008511"/>
    </source>
</evidence>
<dbReference type="GO" id="GO:0005737">
    <property type="term" value="C:cytoplasm"/>
    <property type="evidence" value="ECO:0007669"/>
    <property type="project" value="TreeGrafter"/>
</dbReference>
<dbReference type="Gene3D" id="2.60.40.790">
    <property type="match status" value="1"/>
</dbReference>
<reference evidence="4 5" key="1">
    <citation type="journal article" date="2017" name="Nat. Ecol. Evol.">
        <title>Scallop genome provides insights into evolution of bilaterian karyotype and development.</title>
        <authorList>
            <person name="Wang S."/>
            <person name="Zhang J."/>
            <person name="Jiao W."/>
            <person name="Li J."/>
            <person name="Xun X."/>
            <person name="Sun Y."/>
            <person name="Guo X."/>
            <person name="Huan P."/>
            <person name="Dong B."/>
            <person name="Zhang L."/>
            <person name="Hu X."/>
            <person name="Sun X."/>
            <person name="Wang J."/>
            <person name="Zhao C."/>
            <person name="Wang Y."/>
            <person name="Wang D."/>
            <person name="Huang X."/>
            <person name="Wang R."/>
            <person name="Lv J."/>
            <person name="Li Y."/>
            <person name="Zhang Z."/>
            <person name="Liu B."/>
            <person name="Lu W."/>
            <person name="Hui Y."/>
            <person name="Liang J."/>
            <person name="Zhou Z."/>
            <person name="Hou R."/>
            <person name="Li X."/>
            <person name="Liu Y."/>
            <person name="Li H."/>
            <person name="Ning X."/>
            <person name="Lin Y."/>
            <person name="Zhao L."/>
            <person name="Xing Q."/>
            <person name="Dou J."/>
            <person name="Li Y."/>
            <person name="Mao J."/>
            <person name="Guo H."/>
            <person name="Dou H."/>
            <person name="Li T."/>
            <person name="Mu C."/>
            <person name="Jiang W."/>
            <person name="Fu Q."/>
            <person name="Fu X."/>
            <person name="Miao Y."/>
            <person name="Liu J."/>
            <person name="Yu Q."/>
            <person name="Li R."/>
            <person name="Liao H."/>
            <person name="Li X."/>
            <person name="Kong Y."/>
            <person name="Jiang Z."/>
            <person name="Chourrout D."/>
            <person name="Li R."/>
            <person name="Bao Z."/>
        </authorList>
    </citation>
    <scope>NUCLEOTIDE SEQUENCE [LARGE SCALE GENOMIC DNA]</scope>
    <source>
        <strain evidence="4 5">PY_sf001</strain>
    </source>
</reference>
<dbReference type="GO" id="GO:0097255">
    <property type="term" value="C:R2TP complex"/>
    <property type="evidence" value="ECO:0007669"/>
    <property type="project" value="TreeGrafter"/>
</dbReference>
<feature type="compositionally biased region" description="Polar residues" evidence="2">
    <location>
        <begin position="217"/>
        <end position="244"/>
    </location>
</feature>
<dbReference type="InterPro" id="IPR050734">
    <property type="entry name" value="PIH1/Kintoun_subfamily"/>
</dbReference>
<keyword evidence="5" id="KW-1185">Reference proteome</keyword>
<dbReference type="GO" id="GO:1990904">
    <property type="term" value="C:ribonucleoprotein complex"/>
    <property type="evidence" value="ECO:0007669"/>
    <property type="project" value="TreeGrafter"/>
</dbReference>
<protein>
    <submittedName>
        <fullName evidence="4">PIH1 domain-containing protein 2</fullName>
    </submittedName>
</protein>
<dbReference type="AlphaFoldDB" id="A0A210QDS0"/>
<evidence type="ECO:0000313" key="4">
    <source>
        <dbReference type="EMBL" id="OWF46818.1"/>
    </source>
</evidence>
<dbReference type="InterPro" id="IPR008978">
    <property type="entry name" value="HSP20-like_chaperone"/>
</dbReference>
<proteinExistence type="inferred from homology"/>
<dbReference type="Proteomes" id="UP000242188">
    <property type="component" value="Unassembled WGS sequence"/>
</dbReference>
<feature type="region of interest" description="Disordered" evidence="2">
    <location>
        <begin position="216"/>
        <end position="244"/>
    </location>
</feature>
<feature type="domain" description="PIH1D1/2/3 CS-like" evidence="3">
    <location>
        <begin position="284"/>
        <end position="350"/>
    </location>
</feature>
<dbReference type="Pfam" id="PF18201">
    <property type="entry name" value="PIH1_CS"/>
    <property type="match status" value="1"/>
</dbReference>
<name>A0A210QDS0_MIZYE</name>
<dbReference type="GO" id="GO:0000492">
    <property type="term" value="P:box C/D snoRNP assembly"/>
    <property type="evidence" value="ECO:0007669"/>
    <property type="project" value="TreeGrafter"/>
</dbReference>
<evidence type="ECO:0000256" key="2">
    <source>
        <dbReference type="SAM" id="MobiDB-lite"/>
    </source>
</evidence>
<evidence type="ECO:0000313" key="5">
    <source>
        <dbReference type="Proteomes" id="UP000242188"/>
    </source>
</evidence>
<accession>A0A210QDS0</accession>
<dbReference type="EMBL" id="NEDP02004076">
    <property type="protein sequence ID" value="OWF46818.1"/>
    <property type="molecule type" value="Genomic_DNA"/>
</dbReference>
<dbReference type="PANTHER" id="PTHR22997">
    <property type="entry name" value="PIH1 DOMAIN-CONTAINING PROTEIN 1"/>
    <property type="match status" value="1"/>
</dbReference>
<dbReference type="CDD" id="cd00298">
    <property type="entry name" value="ACD_sHsps_p23-like"/>
    <property type="match status" value="1"/>
</dbReference>
<dbReference type="OrthoDB" id="545063at2759"/>
<comment type="caution">
    <text evidence="4">The sequence shown here is derived from an EMBL/GenBank/DDBJ whole genome shotgun (WGS) entry which is preliminary data.</text>
</comment>
<sequence>MDTDGNVDSDSMMHQAQHIWTMLDDMANSDPKSYKKFIDKHIKEGQEFMSPPTPHMCVQTNILSPKRKSFFINFCSWPKVPKPKSPEDAVPVTGTEITDGRDDCGFYSMTSCAFNPEVIEEYGHDTKSLVDRDTLINLAIDFIEHHHKVEVSRSFTLLSCDITHKGDITLLHKSFSKKAQKSEQQFEEQLSELEESFGPLAAGAKNSLLNKLANLSTEESGNSQKSNGHGMGTNNDSRSPTIKMPNQTEVRKTGIIEEISSQSNSKLTCPLYTMDPIRNDCGDIDQVVVKIQLPGVRSVADCELDISKDDLQLTVEDRYDLHLCFPCQITDDDAVAKFSKKASVLTVTLPAVGKS</sequence>
<organism evidence="4 5">
    <name type="scientific">Mizuhopecten yessoensis</name>
    <name type="common">Japanese scallop</name>
    <name type="synonym">Patinopecten yessoensis</name>
    <dbReference type="NCBI Taxonomy" id="6573"/>
    <lineage>
        <taxon>Eukaryota</taxon>
        <taxon>Metazoa</taxon>
        <taxon>Spiralia</taxon>
        <taxon>Lophotrochozoa</taxon>
        <taxon>Mollusca</taxon>
        <taxon>Bivalvia</taxon>
        <taxon>Autobranchia</taxon>
        <taxon>Pteriomorphia</taxon>
        <taxon>Pectinida</taxon>
        <taxon>Pectinoidea</taxon>
        <taxon>Pectinidae</taxon>
        <taxon>Mizuhopecten</taxon>
    </lineage>
</organism>
<dbReference type="STRING" id="6573.A0A210QDS0"/>
<dbReference type="GO" id="GO:0006364">
    <property type="term" value="P:rRNA processing"/>
    <property type="evidence" value="ECO:0007669"/>
    <property type="project" value="TreeGrafter"/>
</dbReference>
<dbReference type="InterPro" id="IPR041442">
    <property type="entry name" value="PIH1D1/2/3_CS-like"/>
</dbReference>
<comment type="similarity">
    <text evidence="1">Belongs to the PIH1 family.</text>
</comment>
<dbReference type="PANTHER" id="PTHR22997:SF6">
    <property type="entry name" value="PIH1 DOMAIN-CONTAINING PROTEIN 2"/>
    <property type="match status" value="1"/>
</dbReference>
<evidence type="ECO:0000259" key="3">
    <source>
        <dbReference type="Pfam" id="PF18201"/>
    </source>
</evidence>
<gene>
    <name evidence="4" type="ORF">KP79_PYT22264</name>
</gene>